<dbReference type="EMBL" id="JANAWD010000177">
    <property type="protein sequence ID" value="KAJ3484758.1"/>
    <property type="molecule type" value="Genomic_DNA"/>
</dbReference>
<dbReference type="Proteomes" id="UP001212997">
    <property type="component" value="Unassembled WGS sequence"/>
</dbReference>
<protein>
    <recommendedName>
        <fullName evidence="4">BTB domain-containing protein</fullName>
    </recommendedName>
</protein>
<name>A0AAD5V2T3_9APHY</name>
<feature type="compositionally biased region" description="Basic residues" evidence="1">
    <location>
        <begin position="39"/>
        <end position="49"/>
    </location>
</feature>
<evidence type="ECO:0000256" key="1">
    <source>
        <dbReference type="SAM" id="MobiDB-lite"/>
    </source>
</evidence>
<gene>
    <name evidence="2" type="ORF">NLI96_g5428</name>
</gene>
<sequence>MKLHADYLSSQSTLLRGLLAGVSPLDLLHHSGPATPTCRSRRPSHHHHAAALPSQSAHPNRTRLPSSTNLLPRILPSTPNHPTIYLPVPDPVSFRLLVHYMYFGSTSFIEDALDRGELSWEGLARNVEYLGLGVEVKVFLGRWYGRWKRGRGVSRFSDDDDDEDEEEYSDSDDDDNSSYDGSDDEFEYTQTESRRTSVTLVGDEQMDIGKDIKEIELENSRGRDRAVRRLGHACSLPALQTPYGRPQTPRNRSE</sequence>
<feature type="compositionally biased region" description="Acidic residues" evidence="1">
    <location>
        <begin position="158"/>
        <end position="187"/>
    </location>
</feature>
<dbReference type="AlphaFoldDB" id="A0AAD5V2T3"/>
<comment type="caution">
    <text evidence="2">The sequence shown here is derived from an EMBL/GenBank/DDBJ whole genome shotgun (WGS) entry which is preliminary data.</text>
</comment>
<accession>A0AAD5V2T3</accession>
<organism evidence="2 3">
    <name type="scientific">Meripilus lineatus</name>
    <dbReference type="NCBI Taxonomy" id="2056292"/>
    <lineage>
        <taxon>Eukaryota</taxon>
        <taxon>Fungi</taxon>
        <taxon>Dikarya</taxon>
        <taxon>Basidiomycota</taxon>
        <taxon>Agaricomycotina</taxon>
        <taxon>Agaricomycetes</taxon>
        <taxon>Polyporales</taxon>
        <taxon>Meripilaceae</taxon>
        <taxon>Meripilus</taxon>
    </lineage>
</organism>
<feature type="compositionally biased region" description="Low complexity" evidence="1">
    <location>
        <begin position="50"/>
        <end position="59"/>
    </location>
</feature>
<feature type="region of interest" description="Disordered" evidence="1">
    <location>
        <begin position="33"/>
        <end position="63"/>
    </location>
</feature>
<feature type="compositionally biased region" description="Polar residues" evidence="1">
    <location>
        <begin position="188"/>
        <end position="199"/>
    </location>
</feature>
<evidence type="ECO:0000313" key="2">
    <source>
        <dbReference type="EMBL" id="KAJ3484758.1"/>
    </source>
</evidence>
<keyword evidence="3" id="KW-1185">Reference proteome</keyword>
<evidence type="ECO:0000313" key="3">
    <source>
        <dbReference type="Proteomes" id="UP001212997"/>
    </source>
</evidence>
<reference evidence="2" key="1">
    <citation type="submission" date="2022-07" db="EMBL/GenBank/DDBJ databases">
        <title>Genome Sequence of Physisporinus lineatus.</title>
        <authorList>
            <person name="Buettner E."/>
        </authorList>
    </citation>
    <scope>NUCLEOTIDE SEQUENCE</scope>
    <source>
        <strain evidence="2">VT162</strain>
    </source>
</reference>
<proteinExistence type="predicted"/>
<evidence type="ECO:0008006" key="4">
    <source>
        <dbReference type="Google" id="ProtNLM"/>
    </source>
</evidence>
<feature type="region of interest" description="Disordered" evidence="1">
    <location>
        <begin position="153"/>
        <end position="205"/>
    </location>
</feature>